<evidence type="ECO:0000313" key="2">
    <source>
        <dbReference type="EMBL" id="TWI87125.1"/>
    </source>
</evidence>
<keyword evidence="1" id="KW-0732">Signal</keyword>
<dbReference type="OrthoDB" id="7824623at2"/>
<dbReference type="RefSeq" id="WP_145343464.1">
    <property type="nucleotide sequence ID" value="NZ_SMLY01000076.1"/>
</dbReference>
<evidence type="ECO:0008006" key="4">
    <source>
        <dbReference type="Google" id="ProtNLM"/>
    </source>
</evidence>
<gene>
    <name evidence="2" type="ORF">JM93_02363</name>
</gene>
<dbReference type="EMBL" id="VLLF01000005">
    <property type="protein sequence ID" value="TWI87125.1"/>
    <property type="molecule type" value="Genomic_DNA"/>
</dbReference>
<accession>A0A562T0N7</accession>
<feature type="signal peptide" evidence="1">
    <location>
        <begin position="1"/>
        <end position="42"/>
    </location>
</feature>
<evidence type="ECO:0000313" key="3">
    <source>
        <dbReference type="Proteomes" id="UP000320593"/>
    </source>
</evidence>
<dbReference type="AlphaFoldDB" id="A0A562T0N7"/>
<feature type="chain" id="PRO_5021852740" description="DUF2125 domain-containing protein" evidence="1">
    <location>
        <begin position="43"/>
        <end position="722"/>
    </location>
</feature>
<comment type="caution">
    <text evidence="2">The sequence shown here is derived from an EMBL/GenBank/DDBJ whole genome shotgun (WGS) entry which is preliminary data.</text>
</comment>
<dbReference type="Proteomes" id="UP000320593">
    <property type="component" value="Unassembled WGS sequence"/>
</dbReference>
<protein>
    <recommendedName>
        <fullName evidence="4">DUF2125 domain-containing protein</fullName>
    </recommendedName>
</protein>
<sequence>MSKSPSIFIKDRRKSGPVLKLRVLAASGLSAAALLFNSTAYAQSAAEKAYLAYADQLQALGIEVSQGPISYDAATDALKVPDATLSVSGEFKLPVEQNGNAAAAGQQTVSLTLTYTSSMTTIRGMTHENGAYFAESWTNSDDTQFLGAAAVDGEDLGRMEVTLTGVLAENYAFTIPEPPADAPDQLASRWLPILKASLLTSYDVLEVASLSGTVTVNPKNASDAPESVSGTFETIGYRMSDAVDGQVAAFEIESSKQEFTTTLPDGQILKQTTTQGLTSYTGLNAAPFIDLLDPDVEETGEPIVILGSQSIENYVSSQDIAPGQKVSVSIGEIAADDMTLTKRDFAYLEFLDEFLTQQEPDVYEALTAMFQLYRSFGLGEAQASDMVISFPNPDAPSEELIISIGQMGMRDVSSDGIVEVFVADVDAPKLPEGASFSLGRASFGDLDFATYEEMAPIIKQLVENEGQTPADLSPIEIARAFTPSSISIALEELEVGIPGEGDVSIANFEQRFASSVPPIPTEIYSETEGAVLPLSALEDPQAIALFKSLGLENLSWSDETNLYWDENTLELVLERLMVNIEGVGRAEAQIKFANVPKALFEDPEHQAQIALVMASFVEAEVHFVDAGVTAKAIDQLASDAGLQPTAFIQGLVAQTEAILEPVNNPEFTEDVTNAIAEFLSAPGTIRLTLRPQNPVPLAQIVGGAITPQVLPGLLNAQVTASQ</sequence>
<proteinExistence type="predicted"/>
<reference evidence="2 3" key="1">
    <citation type="submission" date="2019-07" db="EMBL/GenBank/DDBJ databases">
        <title>Genomic Encyclopedia of Archaeal and Bacterial Type Strains, Phase II (KMG-II): from individual species to whole genera.</title>
        <authorList>
            <person name="Goeker M."/>
        </authorList>
    </citation>
    <scope>NUCLEOTIDE SEQUENCE [LARGE SCALE GENOMIC DNA]</scope>
    <source>
        <strain evidence="2 3">ATCC BAA-252</strain>
    </source>
</reference>
<organism evidence="2 3">
    <name type="scientific">Roseibium hamelinense</name>
    <dbReference type="NCBI Taxonomy" id="150831"/>
    <lineage>
        <taxon>Bacteria</taxon>
        <taxon>Pseudomonadati</taxon>
        <taxon>Pseudomonadota</taxon>
        <taxon>Alphaproteobacteria</taxon>
        <taxon>Hyphomicrobiales</taxon>
        <taxon>Stappiaceae</taxon>
        <taxon>Roseibium</taxon>
    </lineage>
</organism>
<evidence type="ECO:0000256" key="1">
    <source>
        <dbReference type="SAM" id="SignalP"/>
    </source>
</evidence>
<name>A0A562T0N7_9HYPH</name>
<keyword evidence="3" id="KW-1185">Reference proteome</keyword>